<evidence type="ECO:0000256" key="2">
    <source>
        <dbReference type="ARBA" id="ARBA00022517"/>
    </source>
</evidence>
<evidence type="ECO:0000256" key="7">
    <source>
        <dbReference type="ARBA" id="ARBA00022833"/>
    </source>
</evidence>
<keyword evidence="8" id="KW-0963">Cytoplasm</keyword>
<dbReference type="PROSITE" id="PS01306">
    <property type="entry name" value="UPF0054"/>
    <property type="match status" value="1"/>
</dbReference>
<organism evidence="9 10">
    <name type="scientific">Methylophaga lonarensis MPL</name>
    <dbReference type="NCBI Taxonomy" id="1286106"/>
    <lineage>
        <taxon>Bacteria</taxon>
        <taxon>Pseudomonadati</taxon>
        <taxon>Pseudomonadota</taxon>
        <taxon>Gammaproteobacteria</taxon>
        <taxon>Thiotrichales</taxon>
        <taxon>Piscirickettsiaceae</taxon>
        <taxon>Methylophaga</taxon>
    </lineage>
</organism>
<sequence>MTITIDLQIATDQSVPAAAQFQQWAEAALAELDEDAELTIRLVDTAESAELNEDYRGKSGPTNVLSFPFESPVPMTPVLLGDLVICSQVVLDEANTQGKAAEDHWAHMVVHGCLHLLGYDHLQDDEAEHMEALEISILQKLKINNPYIEQGPVK</sequence>
<evidence type="ECO:0000256" key="3">
    <source>
        <dbReference type="ARBA" id="ARBA00022722"/>
    </source>
</evidence>
<comment type="cofactor">
    <cofactor evidence="8">
        <name>Zn(2+)</name>
        <dbReference type="ChEBI" id="CHEBI:29105"/>
    </cofactor>
    <text evidence="8">Binds 1 zinc ion.</text>
</comment>
<evidence type="ECO:0000256" key="1">
    <source>
        <dbReference type="ARBA" id="ARBA00010875"/>
    </source>
</evidence>
<dbReference type="Pfam" id="PF02130">
    <property type="entry name" value="YbeY"/>
    <property type="match status" value="1"/>
</dbReference>
<keyword evidence="7 8" id="KW-0862">Zinc</keyword>
<dbReference type="AlphaFoldDB" id="M7P354"/>
<comment type="caution">
    <text evidence="9">The sequence shown here is derived from an EMBL/GenBank/DDBJ whole genome shotgun (WGS) entry which is preliminary data.</text>
</comment>
<dbReference type="HAMAP" id="MF_00009">
    <property type="entry name" value="Endoribonucl_YbeY"/>
    <property type="match status" value="1"/>
</dbReference>
<dbReference type="eggNOG" id="COG0319">
    <property type="taxonomic scope" value="Bacteria"/>
</dbReference>
<dbReference type="GO" id="GO:0004222">
    <property type="term" value="F:metalloendopeptidase activity"/>
    <property type="evidence" value="ECO:0007669"/>
    <property type="project" value="InterPro"/>
</dbReference>
<comment type="similarity">
    <text evidence="1 8">Belongs to the endoribonuclease YbeY family.</text>
</comment>
<feature type="binding site" evidence="8">
    <location>
        <position position="121"/>
    </location>
    <ligand>
        <name>Zn(2+)</name>
        <dbReference type="ChEBI" id="CHEBI:29105"/>
        <note>catalytic</note>
    </ligand>
</feature>
<dbReference type="PANTHER" id="PTHR46986">
    <property type="entry name" value="ENDORIBONUCLEASE YBEY, CHLOROPLASTIC"/>
    <property type="match status" value="1"/>
</dbReference>
<dbReference type="OrthoDB" id="9807740at2"/>
<dbReference type="Proteomes" id="UP000012019">
    <property type="component" value="Unassembled WGS sequence"/>
</dbReference>
<comment type="subcellular location">
    <subcellularLocation>
        <location evidence="8">Cytoplasm</location>
    </subcellularLocation>
</comment>
<accession>M7P354</accession>
<keyword evidence="9" id="KW-0346">Stress response</keyword>
<dbReference type="EC" id="3.1.-.-" evidence="8"/>
<keyword evidence="4 8" id="KW-0479">Metal-binding</keyword>
<dbReference type="GO" id="GO:0004521">
    <property type="term" value="F:RNA endonuclease activity"/>
    <property type="evidence" value="ECO:0007669"/>
    <property type="project" value="UniProtKB-UniRule"/>
</dbReference>
<dbReference type="Gene3D" id="3.40.390.30">
    <property type="entry name" value="Metalloproteases ('zincins'), catalytic domain"/>
    <property type="match status" value="1"/>
</dbReference>
<dbReference type="GO" id="GO:0005737">
    <property type="term" value="C:cytoplasm"/>
    <property type="evidence" value="ECO:0007669"/>
    <property type="project" value="UniProtKB-SubCell"/>
</dbReference>
<keyword evidence="10" id="KW-1185">Reference proteome</keyword>
<protein>
    <recommendedName>
        <fullName evidence="8">Endoribonuclease YbeY</fullName>
        <ecNumber evidence="8">3.1.-.-</ecNumber>
    </recommendedName>
</protein>
<dbReference type="PATRIC" id="fig|1286106.3.peg.453"/>
<reference evidence="9 10" key="1">
    <citation type="journal article" date="2013" name="Genome Announc.">
        <title>Draft Genome Sequence of Methylophaga lonarensis MPLT, a Haloalkaliphilic (Non-Methane-Utilizing) Methylotroph.</title>
        <authorList>
            <person name="Shetty S.A."/>
            <person name="Marathe N.P."/>
            <person name="Munot H."/>
            <person name="Antony C.P."/>
            <person name="Dhotre D.P."/>
            <person name="Murrell J.C."/>
            <person name="Shouche Y.S."/>
        </authorList>
    </citation>
    <scope>NUCLEOTIDE SEQUENCE [LARGE SCALE GENOMIC DNA]</scope>
    <source>
        <strain evidence="9 10">MPL</strain>
    </source>
</reference>
<dbReference type="NCBIfam" id="TIGR00043">
    <property type="entry name" value="rRNA maturation RNase YbeY"/>
    <property type="match status" value="1"/>
</dbReference>
<comment type="function">
    <text evidence="8">Single strand-specific metallo-endoribonuclease involved in late-stage 70S ribosome quality control and in maturation of the 3' terminus of the 16S rRNA.</text>
</comment>
<keyword evidence="6 8" id="KW-0378">Hydrolase</keyword>
<dbReference type="RefSeq" id="WP_009725492.1">
    <property type="nucleotide sequence ID" value="NZ_APHR01000010.1"/>
</dbReference>
<dbReference type="InterPro" id="IPR023091">
    <property type="entry name" value="MetalPrtase_cat_dom_sf_prd"/>
</dbReference>
<feature type="binding site" evidence="8">
    <location>
        <position position="115"/>
    </location>
    <ligand>
        <name>Zn(2+)</name>
        <dbReference type="ChEBI" id="CHEBI:29105"/>
        <note>catalytic</note>
    </ligand>
</feature>
<dbReference type="PANTHER" id="PTHR46986:SF1">
    <property type="entry name" value="ENDORIBONUCLEASE YBEY, CHLOROPLASTIC"/>
    <property type="match status" value="1"/>
</dbReference>
<evidence type="ECO:0000256" key="4">
    <source>
        <dbReference type="ARBA" id="ARBA00022723"/>
    </source>
</evidence>
<dbReference type="STRING" id="1286106.MPL1_02258"/>
<keyword evidence="5 8" id="KW-0255">Endonuclease</keyword>
<proteinExistence type="inferred from homology"/>
<dbReference type="GO" id="GO:0006364">
    <property type="term" value="P:rRNA processing"/>
    <property type="evidence" value="ECO:0007669"/>
    <property type="project" value="UniProtKB-UniRule"/>
</dbReference>
<keyword evidence="8" id="KW-0698">rRNA processing</keyword>
<dbReference type="GO" id="GO:0008270">
    <property type="term" value="F:zinc ion binding"/>
    <property type="evidence" value="ECO:0007669"/>
    <property type="project" value="UniProtKB-UniRule"/>
</dbReference>
<evidence type="ECO:0000256" key="5">
    <source>
        <dbReference type="ARBA" id="ARBA00022759"/>
    </source>
</evidence>
<feature type="binding site" evidence="8">
    <location>
        <position position="111"/>
    </location>
    <ligand>
        <name>Zn(2+)</name>
        <dbReference type="ChEBI" id="CHEBI:29105"/>
        <note>catalytic</note>
    </ligand>
</feature>
<dbReference type="InterPro" id="IPR002036">
    <property type="entry name" value="YbeY"/>
</dbReference>
<name>M7P354_9GAMM</name>
<gene>
    <name evidence="8" type="primary">ybeY</name>
    <name evidence="9" type="ORF">MPL1_02258</name>
</gene>
<keyword evidence="2 8" id="KW-0690">Ribosome biogenesis</keyword>
<dbReference type="SUPFAM" id="SSF55486">
    <property type="entry name" value="Metalloproteases ('zincins'), catalytic domain"/>
    <property type="match status" value="1"/>
</dbReference>
<evidence type="ECO:0000256" key="8">
    <source>
        <dbReference type="HAMAP-Rule" id="MF_00009"/>
    </source>
</evidence>
<keyword evidence="3 8" id="KW-0540">Nuclease</keyword>
<evidence type="ECO:0000313" key="9">
    <source>
        <dbReference type="EMBL" id="EMR13946.1"/>
    </source>
</evidence>
<evidence type="ECO:0000313" key="10">
    <source>
        <dbReference type="Proteomes" id="UP000012019"/>
    </source>
</evidence>
<evidence type="ECO:0000256" key="6">
    <source>
        <dbReference type="ARBA" id="ARBA00022801"/>
    </source>
</evidence>
<dbReference type="EMBL" id="APHR01000010">
    <property type="protein sequence ID" value="EMR13946.1"/>
    <property type="molecule type" value="Genomic_DNA"/>
</dbReference>
<dbReference type="InterPro" id="IPR020549">
    <property type="entry name" value="YbeY_CS"/>
</dbReference>